<evidence type="ECO:0000313" key="3">
    <source>
        <dbReference type="Proteomes" id="UP000176650"/>
    </source>
</evidence>
<evidence type="ECO:0000313" key="2">
    <source>
        <dbReference type="EMBL" id="OGD34506.1"/>
    </source>
</evidence>
<keyword evidence="1" id="KW-0812">Transmembrane</keyword>
<keyword evidence="1" id="KW-1133">Transmembrane helix</keyword>
<dbReference type="EMBL" id="MEYS01000001">
    <property type="protein sequence ID" value="OGD34506.1"/>
    <property type="molecule type" value="Genomic_DNA"/>
</dbReference>
<organism evidence="2 3">
    <name type="scientific">Candidatus Azambacteria bacterium RIFCSPLOWO2_01_FULL_46_25</name>
    <dbReference type="NCBI Taxonomy" id="1797298"/>
    <lineage>
        <taxon>Bacteria</taxon>
        <taxon>Candidatus Azamiibacteriota</taxon>
    </lineage>
</organism>
<gene>
    <name evidence="2" type="ORF">A2988_03235</name>
</gene>
<comment type="caution">
    <text evidence="2">The sequence shown here is derived from an EMBL/GenBank/DDBJ whole genome shotgun (WGS) entry which is preliminary data.</text>
</comment>
<dbReference type="AlphaFoldDB" id="A0A1F5BV73"/>
<accession>A0A1F5BV73</accession>
<dbReference type="STRING" id="1797298.A2988_03235"/>
<evidence type="ECO:0000256" key="1">
    <source>
        <dbReference type="SAM" id="Phobius"/>
    </source>
</evidence>
<reference evidence="2 3" key="1">
    <citation type="journal article" date="2016" name="Nat. Commun.">
        <title>Thousands of microbial genomes shed light on interconnected biogeochemical processes in an aquifer system.</title>
        <authorList>
            <person name="Anantharaman K."/>
            <person name="Brown C.T."/>
            <person name="Hug L.A."/>
            <person name="Sharon I."/>
            <person name="Castelle C.J."/>
            <person name="Probst A.J."/>
            <person name="Thomas B.C."/>
            <person name="Singh A."/>
            <person name="Wilkins M.J."/>
            <person name="Karaoz U."/>
            <person name="Brodie E.L."/>
            <person name="Williams K.H."/>
            <person name="Hubbard S.S."/>
            <person name="Banfield J.F."/>
        </authorList>
    </citation>
    <scope>NUCLEOTIDE SEQUENCE [LARGE SCALE GENOMIC DNA]</scope>
</reference>
<keyword evidence="1" id="KW-0472">Membrane</keyword>
<proteinExistence type="predicted"/>
<feature type="transmembrane region" description="Helical" evidence="1">
    <location>
        <begin position="21"/>
        <end position="43"/>
    </location>
</feature>
<protein>
    <submittedName>
        <fullName evidence="2">Uncharacterized protein</fullName>
    </submittedName>
</protein>
<sequence>MKIRLSFLSRIPHAFLSFFKMHYGIFLALFFLCMLGAWGFIFWQYGYLVVSKEPQVTVRPVIVKEAQLKAVMENLSLRATISQDVLGKTFPNPFTKPPEEPR</sequence>
<dbReference type="Proteomes" id="UP000176650">
    <property type="component" value="Unassembled WGS sequence"/>
</dbReference>
<name>A0A1F5BV73_9BACT</name>